<evidence type="ECO:0000313" key="2">
    <source>
        <dbReference type="Proteomes" id="UP000472276"/>
    </source>
</evidence>
<dbReference type="PANTHER" id="PTHR35247:SF1">
    <property type="entry name" value="TESTIS-EXPRESSED PROTEIN 43"/>
    <property type="match status" value="1"/>
</dbReference>
<keyword evidence="2" id="KW-1185">Reference proteome</keyword>
<dbReference type="PANTHER" id="PTHR35247">
    <property type="entry name" value="TESTIS-EXPRESSED PROTEIN 43"/>
    <property type="match status" value="1"/>
</dbReference>
<sequence length="131" mass="14914">MTLRDCIALPFPQAYSLELSGKSHTSYPVLFTPRQSSCHIPTFSARHPMIPKLYVMPWKQDMKNRRLLMKAGIPDFILGGDKSIWDCMKKGVWCKTQVTPVTKGAFKSSFNGKGLIITMPLVHHLKRCKSY</sequence>
<organism evidence="1 2">
    <name type="scientific">Oreochromis aureus</name>
    <name type="common">Israeli tilapia</name>
    <name type="synonym">Chromis aureus</name>
    <dbReference type="NCBI Taxonomy" id="47969"/>
    <lineage>
        <taxon>Eukaryota</taxon>
        <taxon>Metazoa</taxon>
        <taxon>Chordata</taxon>
        <taxon>Craniata</taxon>
        <taxon>Vertebrata</taxon>
        <taxon>Euteleostomi</taxon>
        <taxon>Actinopterygii</taxon>
        <taxon>Neopterygii</taxon>
        <taxon>Teleostei</taxon>
        <taxon>Neoteleostei</taxon>
        <taxon>Acanthomorphata</taxon>
        <taxon>Ovalentaria</taxon>
        <taxon>Cichlomorphae</taxon>
        <taxon>Cichliformes</taxon>
        <taxon>Cichlidae</taxon>
        <taxon>African cichlids</taxon>
        <taxon>Pseudocrenilabrinae</taxon>
        <taxon>Oreochromini</taxon>
        <taxon>Oreochromis</taxon>
    </lineage>
</organism>
<dbReference type="AlphaFoldDB" id="A0A668UM72"/>
<accession>A0A668UM72</accession>
<reference evidence="1" key="1">
    <citation type="submission" date="2025-08" db="UniProtKB">
        <authorList>
            <consortium name="Ensembl"/>
        </authorList>
    </citation>
    <scope>IDENTIFICATION</scope>
</reference>
<protein>
    <submittedName>
        <fullName evidence="1">Uncharacterized protein</fullName>
    </submittedName>
</protein>
<dbReference type="Proteomes" id="UP000472276">
    <property type="component" value="Unassembled WGS sequence"/>
</dbReference>
<dbReference type="Ensembl" id="ENSOABT00000040601.2">
    <property type="protein sequence ID" value="ENSOABP00000039517.1"/>
    <property type="gene ID" value="ENSOABG00000017991.2"/>
</dbReference>
<reference evidence="1" key="2">
    <citation type="submission" date="2025-09" db="UniProtKB">
        <authorList>
            <consortium name="Ensembl"/>
        </authorList>
    </citation>
    <scope>IDENTIFICATION</scope>
</reference>
<evidence type="ECO:0000313" key="1">
    <source>
        <dbReference type="Ensembl" id="ENSOABP00000039517.1"/>
    </source>
</evidence>
<dbReference type="Pfam" id="PF14983">
    <property type="entry name" value="SPMIP10-like"/>
    <property type="match status" value="1"/>
</dbReference>
<proteinExistence type="predicted"/>
<dbReference type="InterPro" id="IPR027965">
    <property type="entry name" value="SPMIP10"/>
</dbReference>
<name>A0A668UM72_OREAU</name>
<dbReference type="OMA" id="DKSIWDC"/>